<accession>A0ABY6UF56</accession>
<evidence type="ECO:0008006" key="6">
    <source>
        <dbReference type="Google" id="ProtNLM"/>
    </source>
</evidence>
<organism evidence="4 5">
    <name type="scientific">Bionectria ochroleuca</name>
    <name type="common">Gliocladium roseum</name>
    <dbReference type="NCBI Taxonomy" id="29856"/>
    <lineage>
        <taxon>Eukaryota</taxon>
        <taxon>Fungi</taxon>
        <taxon>Dikarya</taxon>
        <taxon>Ascomycota</taxon>
        <taxon>Pezizomycotina</taxon>
        <taxon>Sordariomycetes</taxon>
        <taxon>Hypocreomycetidae</taxon>
        <taxon>Hypocreales</taxon>
        <taxon>Bionectriaceae</taxon>
        <taxon>Clonostachys</taxon>
    </lineage>
</organism>
<dbReference type="PROSITE" id="PS50890">
    <property type="entry name" value="PUA"/>
    <property type="match status" value="1"/>
</dbReference>
<evidence type="ECO:0000313" key="4">
    <source>
        <dbReference type="EMBL" id="VUC28659.1"/>
    </source>
</evidence>
<evidence type="ECO:0000256" key="2">
    <source>
        <dbReference type="ARBA" id="ARBA00022898"/>
    </source>
</evidence>
<dbReference type="Gene3D" id="3.40.50.1820">
    <property type="entry name" value="alpha/beta hydrolase"/>
    <property type="match status" value="1"/>
</dbReference>
<keyword evidence="3" id="KW-0812">Transmembrane</keyword>
<dbReference type="SUPFAM" id="SSF53383">
    <property type="entry name" value="PLP-dependent transferases"/>
    <property type="match status" value="1"/>
</dbReference>
<keyword evidence="3" id="KW-0472">Membrane</keyword>
<evidence type="ECO:0000313" key="5">
    <source>
        <dbReference type="Proteomes" id="UP000766486"/>
    </source>
</evidence>
<name>A0ABY6UF56_BIOOC</name>
<keyword evidence="3" id="KW-1133">Transmembrane helix</keyword>
<dbReference type="InterPro" id="IPR015422">
    <property type="entry name" value="PyrdxlP-dep_Trfase_small"/>
</dbReference>
<reference evidence="4 5" key="1">
    <citation type="submission" date="2019-06" db="EMBL/GenBank/DDBJ databases">
        <authorList>
            <person name="Broberg M."/>
        </authorList>
    </citation>
    <scope>NUCLEOTIDE SEQUENCE [LARGE SCALE GENOMIC DNA]</scope>
</reference>
<sequence length="1554" mass="174638">MSWANAIQSAAYPAGVTIIVLLVGILLAHSRWKRSAIHSLGIAPAVPMCFRIQQIPATVTETELLRQLVESIPGFDSLNSASLRLKIARSFGQSHTATFVSNKAPENLGYHIDLKFNGVTPLYEGGNATVDIIAVHGLGSHAIGGFQSKETKTVWLRDFLPNDFPNSRILVYGYGSAITDKDSKISIEGLARSFLDSYKAFRQATETTQRPIIFIGHSLGGLLIKEALIIANQDDKDCENSDFFKSTSGLMFFGVPNMGINFGKLREITRDQLNNQLIIDLQLDSESEPTPYLKTLLGRFRKCHEKQDPPMRVVSYYEEKMTDTLKVDKCGRISRGGHKCFMVTEESACQIGFMNNSHDRLPLPSDHSNLVKFLNEADDSYIRVRNKLRRLVEEGPDVVSKRFTPHTITMSPYDWIHCVIDGLDVYPDPEMKTLVQKLHDIVQVQTTCGLKLFLTSRPNGPVDIFAAELRRNLRPPQKDVEVFIEAQVESLPAKFKNFKREIVDSLINFAGGTFLWIHIVLGEVQKLRYPNSASVQKTISQTPHELDELYTTLIQTAFKDDHDKAILAWVAYAKWPLSLEELEMAVAVMITTANSLAECNRQKASLDSDSIHEKLGALVDIIDNKLYLIHQSLLDFLKGQPAIWEKEGLTLKFQQHPNVELGRVCLNYLSFADLDFNDKSDLNWPDFLPTFTFAQYASNNWYEHIRSAQNVTNDTEKLKSVFKGQNKLFWLSRNTWWKRRSSQRGFRLRKSLFSICFVLDIDWLARLLIDKSIPEISDTLTDGDLIVAVEGAPKVLQELLRDKEASPKVNMGAAKDRPKSSVLLELLLEKRGDEVKITEKVVLAAAISLFNGKEILELLLKKRGREVQITEKVIIVAAMNIRNGKEILELLLEKRGDEVVITRKVILAVARNSHGKDILKLLLDKRGDELPITEEVVQEVTRRNTNGKAMLEILLEKKGNDIRITEGVLIAAATNTLDGKKILELLLEKRGHEIQITEKRKKGKMVVLKPQSEFGHAPPPQTPYSIISNLGTWEENRLFREGDPETLNRLVHIYPRLKPTHYAARLCDEIGRVLGAEHLGVHMYLNPDLWPFTKRHITLPQRRAKVLKPEDVSFRCVDVAGHRLYVVLYEKKNAAGVTLAWAMPGLGLSIRGAEQLLEGVGEMREVKIVDGQVPEPTWTPETEAHQGVKSRIIELLHHAAIEPNKIQATPKDVFLYPTGMGAIFHGNRSILKYRPGAIVVSGVIFHNSYHHLIEECPHGFKHFGRFDDQGISQLEAWLESEKQEARSVSYLIVEFPANPTLETPDIARIKKLSEKYGFVLIGDDTVAGFGNIDIFAQCDVLLTSLTKSFSGRANVMGGSIVLNPLSPHYAALSNLYASSHHNELFHGDAQTLLSNSQDFFERTRILNRNAEAVAAFLHEKALDPSSPVINVQYPTVSPSKSLYDAYKRRPSPELPEPGYGCLLTVEFDGIPSARAFYDRCGFYPGPHLGGHVTIQYAYNMAVFGKHAEELAYFREFGVKEEAVRISVGLEDVEDLIDTLEDALKGIPAEEKESA</sequence>
<comment type="caution">
    <text evidence="4">The sequence shown here is derived from an EMBL/GenBank/DDBJ whole genome shotgun (WGS) entry which is preliminary data.</text>
</comment>
<dbReference type="PANTHER" id="PTHR42699:SF1">
    <property type="entry name" value="CYSTATHIONINE GAMMA-SYNTHASE-RELATED"/>
    <property type="match status" value="1"/>
</dbReference>
<dbReference type="Proteomes" id="UP000766486">
    <property type="component" value="Unassembled WGS sequence"/>
</dbReference>
<dbReference type="InterPro" id="IPR029058">
    <property type="entry name" value="AB_hydrolase_fold"/>
</dbReference>
<keyword evidence="5" id="KW-1185">Reference proteome</keyword>
<proteinExistence type="predicted"/>
<keyword evidence="2" id="KW-0663">Pyridoxal phosphate</keyword>
<dbReference type="EMBL" id="CABFNS010000790">
    <property type="protein sequence ID" value="VUC28659.1"/>
    <property type="molecule type" value="Genomic_DNA"/>
</dbReference>
<dbReference type="Pfam" id="PF01053">
    <property type="entry name" value="Cys_Met_Meta_PP"/>
    <property type="match status" value="1"/>
</dbReference>
<dbReference type="InterPro" id="IPR055530">
    <property type="entry name" value="DUF7104"/>
</dbReference>
<dbReference type="Gene3D" id="3.90.1150.10">
    <property type="entry name" value="Aspartate Aminotransferase, domain 1"/>
    <property type="match status" value="1"/>
</dbReference>
<evidence type="ECO:0000256" key="3">
    <source>
        <dbReference type="SAM" id="Phobius"/>
    </source>
</evidence>
<dbReference type="InterPro" id="IPR015424">
    <property type="entry name" value="PyrdxlP-dep_Trfase"/>
</dbReference>
<feature type="transmembrane region" description="Helical" evidence="3">
    <location>
        <begin position="6"/>
        <end position="28"/>
    </location>
</feature>
<evidence type="ECO:0000256" key="1">
    <source>
        <dbReference type="ARBA" id="ARBA00001933"/>
    </source>
</evidence>
<dbReference type="InterPro" id="IPR015421">
    <property type="entry name" value="PyrdxlP-dep_Trfase_major"/>
</dbReference>
<gene>
    <name evidence="4" type="ORF">CLO192961_LOCUS242518</name>
</gene>
<comment type="cofactor">
    <cofactor evidence="1">
        <name>pyridoxal 5'-phosphate</name>
        <dbReference type="ChEBI" id="CHEBI:597326"/>
    </cofactor>
</comment>
<dbReference type="InterPro" id="IPR000277">
    <property type="entry name" value="Cys/Met-Metab_PyrdxlP-dep_enz"/>
</dbReference>
<dbReference type="Gene3D" id="1.20.5.340">
    <property type="match status" value="2"/>
</dbReference>
<dbReference type="Gene3D" id="3.40.640.10">
    <property type="entry name" value="Type I PLP-dependent aspartate aminotransferase-like (Major domain)"/>
    <property type="match status" value="1"/>
</dbReference>
<protein>
    <recommendedName>
        <fullName evidence="6">DUF676 domain-containing protein</fullName>
    </recommendedName>
</protein>
<dbReference type="PANTHER" id="PTHR42699">
    <property type="match status" value="1"/>
</dbReference>
<dbReference type="SUPFAM" id="SSF53474">
    <property type="entry name" value="alpha/beta-Hydrolases"/>
    <property type="match status" value="1"/>
</dbReference>
<dbReference type="InterPro" id="IPR051750">
    <property type="entry name" value="Trans-sulfuration_enzymes"/>
</dbReference>
<dbReference type="Pfam" id="PF23397">
    <property type="entry name" value="DUF7104"/>
    <property type="match status" value="6"/>
</dbReference>